<feature type="active site" description="Phosphoserine intermediate" evidence="2">
    <location>
        <position position="327"/>
    </location>
</feature>
<feature type="binding site" evidence="3">
    <location>
        <position position="380"/>
    </location>
    <ligand>
        <name>Mg(2+)</name>
        <dbReference type="ChEBI" id="CHEBI:18420"/>
    </ligand>
</feature>
<sequence>MFYMLRKLLICVLFCSISALYAQTPKLHSHNDYMQKVPFWNAFSAGLNSIEVDVFLKKGKLYVTHSANEIDKNKTLEKLYLEPIMEVIKNNIAFQDLQLLVDVKSDAIKTLAKIEQTLKKYPKIIEHPNIKIVISGNRPNAEDYYKYPEYISFDYQELDNALAPKNLAKVAMVSTSFKDYSVWNGKGRLTHDDFDKVSNIIKKLKTFKKPIRFWATPDSKSAWNTFVKLGLDFINTDQPSKCAEYVNTLNHRTAKALIKSEVYQPTFEYEKQVNQKVKNVILLIGDGNGLSQISSATLANNKQLTVTQLKNIGFIKTQSTDDFTTDSAAGGTAFATGQKSYNRAIGVNTNGNSIPNITEVLHHLNYKTACITTDEIIGATPAAFYAHQKDRGFEKQIAKDLLSSKLDFFAGGGSRFFTDLKIDEVFTIVSNTNQLSNLDKSARVGIFFSKGGVLSIAEGRGNLLAKTTKDALGFLSEKEQPFFMMIEAAQIDTFGHHNDTEGIVNEGIDFDRAITEAIKFADADGETLVIITADHETSGFSVSSGNVETHQIEGGFITHDHTATMVPIFAYGPQSDKFRGVYENNEVFHKIMEVINALKK</sequence>
<feature type="chain" id="PRO_5012206398" evidence="5">
    <location>
        <begin position="23"/>
        <end position="600"/>
    </location>
</feature>
<feature type="signal peptide" evidence="5">
    <location>
        <begin position="1"/>
        <end position="22"/>
    </location>
</feature>
<reference evidence="7" key="1">
    <citation type="submission" date="2016-11" db="EMBL/GenBank/DDBJ databases">
        <authorList>
            <person name="Varghese N."/>
            <person name="Submissions S."/>
        </authorList>
    </citation>
    <scope>NUCLEOTIDE SEQUENCE [LARGE SCALE GENOMIC DNA]</scope>
    <source>
        <strain evidence="7">DSM 100572</strain>
    </source>
</reference>
<evidence type="ECO:0000256" key="2">
    <source>
        <dbReference type="PIRSR" id="PIRSR601952-1"/>
    </source>
</evidence>
<dbReference type="SUPFAM" id="SSF51695">
    <property type="entry name" value="PLC-like phosphodiesterases"/>
    <property type="match status" value="1"/>
</dbReference>
<dbReference type="PANTHER" id="PTHR11596:SF5">
    <property type="entry name" value="ALKALINE PHOSPHATASE"/>
    <property type="match status" value="1"/>
</dbReference>
<dbReference type="AlphaFoldDB" id="A0A1M5SZ91"/>
<evidence type="ECO:0000256" key="4">
    <source>
        <dbReference type="RuleBase" id="RU003946"/>
    </source>
</evidence>
<evidence type="ECO:0000313" key="7">
    <source>
        <dbReference type="Proteomes" id="UP000184109"/>
    </source>
</evidence>
<feature type="binding site" evidence="3">
    <location>
        <position position="487"/>
    </location>
    <ligand>
        <name>Mg(2+)</name>
        <dbReference type="ChEBI" id="CHEBI:18420"/>
    </ligand>
</feature>
<comment type="cofactor">
    <cofactor evidence="3">
        <name>Zn(2+)</name>
        <dbReference type="ChEBI" id="CHEBI:29105"/>
    </cofactor>
    <text evidence="3">Binds 2 Zn(2+) ions.</text>
</comment>
<evidence type="ECO:0000256" key="1">
    <source>
        <dbReference type="ARBA" id="ARBA00022553"/>
    </source>
</evidence>
<dbReference type="Pfam" id="PF00245">
    <property type="entry name" value="Alk_phosphatase"/>
    <property type="match status" value="2"/>
</dbReference>
<keyword evidence="3" id="KW-0460">Magnesium</keyword>
<dbReference type="GO" id="GO:0046872">
    <property type="term" value="F:metal ion binding"/>
    <property type="evidence" value="ECO:0007669"/>
    <property type="project" value="UniProtKB-KW"/>
</dbReference>
<dbReference type="SUPFAM" id="SSF53649">
    <property type="entry name" value="Alkaline phosphatase-like"/>
    <property type="match status" value="1"/>
</dbReference>
<dbReference type="STRING" id="1195760.SAMN05444281_0604"/>
<keyword evidence="3" id="KW-0862">Zinc</keyword>
<dbReference type="PANTHER" id="PTHR11596">
    <property type="entry name" value="ALKALINE PHOSPHATASE"/>
    <property type="match status" value="1"/>
</dbReference>
<dbReference type="InterPro" id="IPR017850">
    <property type="entry name" value="Alkaline_phosphatase_core_sf"/>
</dbReference>
<dbReference type="CDD" id="cd16012">
    <property type="entry name" value="ALP"/>
    <property type="match status" value="1"/>
</dbReference>
<evidence type="ECO:0000313" key="6">
    <source>
        <dbReference type="EMBL" id="SHH43670.1"/>
    </source>
</evidence>
<gene>
    <name evidence="6" type="ORF">SAMN05444281_0604</name>
</gene>
<keyword evidence="5" id="KW-0732">Signal</keyword>
<feature type="binding site" evidence="3">
    <location>
        <position position="534"/>
    </location>
    <ligand>
        <name>Zn(2+)</name>
        <dbReference type="ChEBI" id="CHEBI:29105"/>
        <label>2</label>
    </ligand>
</feature>
<feature type="binding site" evidence="3">
    <location>
        <position position="535"/>
    </location>
    <ligand>
        <name>Zn(2+)</name>
        <dbReference type="ChEBI" id="CHEBI:29105"/>
        <label>2</label>
    </ligand>
</feature>
<evidence type="ECO:0000256" key="5">
    <source>
        <dbReference type="SAM" id="SignalP"/>
    </source>
</evidence>
<name>A0A1M5SZ91_9FLAO</name>
<dbReference type="GO" id="GO:0006629">
    <property type="term" value="P:lipid metabolic process"/>
    <property type="evidence" value="ECO:0007669"/>
    <property type="project" value="InterPro"/>
</dbReference>
<feature type="binding site" evidence="3">
    <location>
        <position position="286"/>
    </location>
    <ligand>
        <name>Mg(2+)</name>
        <dbReference type="ChEBI" id="CHEBI:18420"/>
    </ligand>
</feature>
<dbReference type="SMART" id="SM00098">
    <property type="entry name" value="alkPPc"/>
    <property type="match status" value="1"/>
</dbReference>
<dbReference type="GO" id="GO:0008081">
    <property type="term" value="F:phosphoric diester hydrolase activity"/>
    <property type="evidence" value="ECO:0007669"/>
    <property type="project" value="InterPro"/>
</dbReference>
<feature type="binding site" evidence="3">
    <location>
        <position position="492"/>
    </location>
    <ligand>
        <name>Zn(2+)</name>
        <dbReference type="ChEBI" id="CHEBI:29105"/>
        <label>2</label>
    </ligand>
</feature>
<dbReference type="Pfam" id="PF13653">
    <property type="entry name" value="GDPD_2"/>
    <property type="match status" value="1"/>
</dbReference>
<accession>A0A1M5SZ91</accession>
<dbReference type="PRINTS" id="PR00113">
    <property type="entry name" value="ALKPHPHTASE"/>
</dbReference>
<dbReference type="Gene3D" id="3.20.20.190">
    <property type="entry name" value="Phosphatidylinositol (PI) phosphodiesterase"/>
    <property type="match status" value="1"/>
</dbReference>
<dbReference type="Proteomes" id="UP000184109">
    <property type="component" value="Unassembled WGS sequence"/>
</dbReference>
<feature type="binding site" evidence="3">
    <location>
        <position position="286"/>
    </location>
    <ligand>
        <name>Zn(2+)</name>
        <dbReference type="ChEBI" id="CHEBI:29105"/>
        <label>2</label>
    </ligand>
</feature>
<dbReference type="Gene3D" id="3.40.720.10">
    <property type="entry name" value="Alkaline Phosphatase, subunit A"/>
    <property type="match status" value="1"/>
</dbReference>
<dbReference type="InterPro" id="IPR039559">
    <property type="entry name" value="AIM6_PI-PLC-like_dom"/>
</dbReference>
<keyword evidence="7" id="KW-1185">Reference proteome</keyword>
<dbReference type="GO" id="GO:0004035">
    <property type="term" value="F:alkaline phosphatase activity"/>
    <property type="evidence" value="ECO:0007669"/>
    <property type="project" value="TreeGrafter"/>
</dbReference>
<comment type="cofactor">
    <cofactor evidence="3">
        <name>Mg(2+)</name>
        <dbReference type="ChEBI" id="CHEBI:18420"/>
    </cofactor>
    <text evidence="3">Binds 1 Mg(2+) ion.</text>
</comment>
<dbReference type="InterPro" id="IPR001952">
    <property type="entry name" value="Alkaline_phosphatase"/>
</dbReference>
<keyword evidence="1" id="KW-0597">Phosphoprotein</keyword>
<organism evidence="6 7">
    <name type="scientific">Wenyingzhuangia marina</name>
    <dbReference type="NCBI Taxonomy" id="1195760"/>
    <lineage>
        <taxon>Bacteria</taxon>
        <taxon>Pseudomonadati</taxon>
        <taxon>Bacteroidota</taxon>
        <taxon>Flavobacteriia</taxon>
        <taxon>Flavobacteriales</taxon>
        <taxon>Flavobacteriaceae</taxon>
        <taxon>Wenyingzhuangia</taxon>
    </lineage>
</organism>
<dbReference type="InterPro" id="IPR017946">
    <property type="entry name" value="PLC-like_Pdiesterase_TIM-brl"/>
</dbReference>
<comment type="similarity">
    <text evidence="4">Belongs to the alkaline phosphatase family.</text>
</comment>
<evidence type="ECO:0000256" key="3">
    <source>
        <dbReference type="PIRSR" id="PIRSR601952-2"/>
    </source>
</evidence>
<proteinExistence type="inferred from homology"/>
<keyword evidence="3" id="KW-0479">Metal-binding</keyword>
<dbReference type="EMBL" id="FQXQ01000001">
    <property type="protein sequence ID" value="SHH43670.1"/>
    <property type="molecule type" value="Genomic_DNA"/>
</dbReference>
<dbReference type="CDD" id="cd08577">
    <property type="entry name" value="PI-PLCc_GDPD_SF_unchar3"/>
    <property type="match status" value="1"/>
</dbReference>
<feature type="binding site" evidence="3">
    <location>
        <position position="496"/>
    </location>
    <ligand>
        <name>Zn(2+)</name>
        <dbReference type="ChEBI" id="CHEBI:29105"/>
        <label>2</label>
    </ligand>
</feature>
<protein>
    <submittedName>
        <fullName evidence="6">Alkaline phosphatase</fullName>
    </submittedName>
</protein>